<reference evidence="1" key="1">
    <citation type="submission" date="2022-04" db="EMBL/GenBank/DDBJ databases">
        <title>Hymenobacter sp. isolated from the air.</title>
        <authorList>
            <person name="Won M."/>
            <person name="Lee C.-M."/>
            <person name="Woen H.-Y."/>
            <person name="Kwon S.-W."/>
        </authorList>
    </citation>
    <scope>NUCLEOTIDE SEQUENCE</scope>
    <source>
        <strain evidence="1">5420S-77</strain>
        <plasmid evidence="1">unnamed1</plasmid>
    </source>
</reference>
<dbReference type="Pfam" id="PF17132">
    <property type="entry name" value="Glyco_hydro_106"/>
    <property type="match status" value="3"/>
</dbReference>
<name>A0ABY4GCS4_9BACT</name>
<keyword evidence="1" id="KW-0614">Plasmid</keyword>
<keyword evidence="1" id="KW-0378">Hydrolase</keyword>
<geneLocation type="plasmid" evidence="1 2">
    <name>unnamed1</name>
</geneLocation>
<proteinExistence type="predicted"/>
<dbReference type="SUPFAM" id="SSF49785">
    <property type="entry name" value="Galactose-binding domain-like"/>
    <property type="match status" value="1"/>
</dbReference>
<dbReference type="Proteomes" id="UP000830401">
    <property type="component" value="Plasmid unnamed1"/>
</dbReference>
<dbReference type="InterPro" id="IPR008979">
    <property type="entry name" value="Galactose-bd-like_sf"/>
</dbReference>
<dbReference type="Gene3D" id="2.60.120.260">
    <property type="entry name" value="Galactose-binding domain-like"/>
    <property type="match status" value="1"/>
</dbReference>
<evidence type="ECO:0000313" key="2">
    <source>
        <dbReference type="Proteomes" id="UP000830401"/>
    </source>
</evidence>
<organism evidence="1 2">
    <name type="scientific">Hymenobacter volaticus</name>
    <dbReference type="NCBI Taxonomy" id="2932254"/>
    <lineage>
        <taxon>Bacteria</taxon>
        <taxon>Pseudomonadati</taxon>
        <taxon>Bacteroidota</taxon>
        <taxon>Cytophagia</taxon>
        <taxon>Cytophagales</taxon>
        <taxon>Hymenobacteraceae</taxon>
        <taxon>Hymenobacter</taxon>
    </lineage>
</organism>
<dbReference type="InterPro" id="IPR053161">
    <property type="entry name" value="Ulvan_degrading_GH"/>
</dbReference>
<dbReference type="EMBL" id="CP095062">
    <property type="protein sequence ID" value="UOQ68572.1"/>
    <property type="molecule type" value="Genomic_DNA"/>
</dbReference>
<dbReference type="PANTHER" id="PTHR36848">
    <property type="entry name" value="DNA-BINDING PROTEIN (PUTATIVE SECRETED PROTEIN)-RELATED"/>
    <property type="match status" value="1"/>
</dbReference>
<gene>
    <name evidence="1" type="ORF">MUN86_24010</name>
</gene>
<dbReference type="GO" id="GO:0016787">
    <property type="term" value="F:hydrolase activity"/>
    <property type="evidence" value="ECO:0007669"/>
    <property type="project" value="UniProtKB-KW"/>
</dbReference>
<evidence type="ECO:0000313" key="1">
    <source>
        <dbReference type="EMBL" id="UOQ68572.1"/>
    </source>
</evidence>
<keyword evidence="2" id="KW-1185">Reference proteome</keyword>
<dbReference type="RefSeq" id="WP_245125924.1">
    <property type="nucleotide sequence ID" value="NZ_CP095062.1"/>
</dbReference>
<dbReference type="NCBIfam" id="NF045579">
    <property type="entry name" value="rhamnoside_JR"/>
    <property type="match status" value="1"/>
</dbReference>
<sequence length="945" mass="104550">MQSKHNKLLVAAGLLLGGLTTCQKLPAPTASVAANPAASPWPAVTTQTRPWVRWWWMGSAVDAKNLRLQLTQFKDVGLGGAEITPIYGAVGYEQQYIDYLSPTWLKMLSTTTHTADSLGLGVDMNVGTGWPYGGPQITPEQAASKLVVQKYSLAAGQRLKEKLALQDPKQLRPAPLVALTAYGSKGERLDLRSKVAADGTLNWQPTTGSWELYAAFSGNTRQMVKRAAPGGAGLVLDHLSQEALKTYLNRFDQAFAGQPTGVRSFFNDSYEVFEADFTPRLLDEFQQRRGYDVRPYLRELVSQSTTDEAARLRDDYRETMAELVQENFVTPWTAWIHGKKGLSRNQSHGFPGNLLDLYATVDIPECETFGITRFPIPDIRYYSEEAAYTNPPPDLVMLKFASSAGHVLGKPLVSSETFTWLGEHFKVPLSNCKPEVEQVFLAGVNHVFYHGTTYSPAEAPWPGWLFYASTNFAPSNSWWPHLTGLNDYITRCQSVLQAGRAESDVLLYWPVYDVRHYAPPAKLDMMVSIHTIDQWLQPTAFYQDAQQLIKSGYAVDFVSDKLLQQSQVNGGRLQVAPQGAVYQALVVPKANFMPIETLENIVQRAQQGATVIIQEMPKDVPGFHQLETRRQRLRAIVAGLNFASVSAGVQLAKVGNGQILLASNVQQALDYQKITRETLTDSGLKFIRRAVPDGRYYYLVNHTAKPVDSWVPLNTTASSVLLLDPQTGRSGLAASKSEGNGTTVRLQLQPGEAMIVKTSTGAAAGPAWPYLAPAGPVQSIAGPWSLRFTQGGPELPKAQQLAKLVSWTELSEPNAARFSGRAEYTTTFTLPTKPATDYVLKLGDVRESAHVWVNGHDAGLVWSFPYECHLGTYLKKGRNELKIEVANLMANRIIDLDQRKVTWRKYHEINFVNLAYKPFDAANWPWQPSGLLGPVTLTPYAATKL</sequence>
<protein>
    <submittedName>
        <fullName evidence="1">Glycoside hydrolase</fullName>
    </submittedName>
</protein>
<dbReference type="PANTHER" id="PTHR36848:SF2">
    <property type="entry name" value="SECRETED PROTEIN"/>
    <property type="match status" value="1"/>
</dbReference>
<accession>A0ABY4GCS4</accession>